<dbReference type="PROSITE" id="PS50053">
    <property type="entry name" value="UBIQUITIN_2"/>
    <property type="match status" value="1"/>
</dbReference>
<accession>A0A443RZN1</accession>
<dbReference type="InterPro" id="IPR022617">
    <property type="entry name" value="Rad60/SUMO-like_dom"/>
</dbReference>
<dbReference type="Gene3D" id="3.10.20.90">
    <property type="entry name" value="Phosphatidylinositol 3-kinase Catalytic Subunit, Chain A, domain 1"/>
    <property type="match status" value="1"/>
</dbReference>
<sequence length="43" mass="4835">ASLKFLFDGQRINDKDTPKNLEMENGDVIEVYHEQVGGAVMLL</sequence>
<comment type="caution">
    <text evidence="3">The sequence shown here is derived from an EMBL/GenBank/DDBJ whole genome shotgun (WGS) entry which is preliminary data.</text>
</comment>
<dbReference type="VEuPathDB" id="VectorBase:LDEU011315"/>
<evidence type="ECO:0000259" key="2">
    <source>
        <dbReference type="PROSITE" id="PS50053"/>
    </source>
</evidence>
<protein>
    <submittedName>
        <fullName evidence="3">Proton-coupled amino acid transporter 4-like protein</fullName>
    </submittedName>
</protein>
<dbReference type="SUPFAM" id="SSF54236">
    <property type="entry name" value="Ubiquitin-like"/>
    <property type="match status" value="1"/>
</dbReference>
<dbReference type="Pfam" id="PF11976">
    <property type="entry name" value="Rad60-SLD"/>
    <property type="match status" value="1"/>
</dbReference>
<comment type="similarity">
    <text evidence="1">Belongs to the ubiquitin family. SUMO subfamily.</text>
</comment>
<organism evidence="3 4">
    <name type="scientific">Leptotrombidium deliense</name>
    <dbReference type="NCBI Taxonomy" id="299467"/>
    <lineage>
        <taxon>Eukaryota</taxon>
        <taxon>Metazoa</taxon>
        <taxon>Ecdysozoa</taxon>
        <taxon>Arthropoda</taxon>
        <taxon>Chelicerata</taxon>
        <taxon>Arachnida</taxon>
        <taxon>Acari</taxon>
        <taxon>Acariformes</taxon>
        <taxon>Trombidiformes</taxon>
        <taxon>Prostigmata</taxon>
        <taxon>Anystina</taxon>
        <taxon>Parasitengona</taxon>
        <taxon>Trombiculoidea</taxon>
        <taxon>Trombiculidae</taxon>
        <taxon>Leptotrombidium</taxon>
    </lineage>
</organism>
<dbReference type="InterPro" id="IPR029071">
    <property type="entry name" value="Ubiquitin-like_domsf"/>
</dbReference>
<feature type="non-terminal residue" evidence="3">
    <location>
        <position position="1"/>
    </location>
</feature>
<dbReference type="AlphaFoldDB" id="A0A443RZN1"/>
<reference evidence="3 4" key="1">
    <citation type="journal article" date="2018" name="Gigascience">
        <title>Genomes of trombidid mites reveal novel predicted allergens and laterally-transferred genes associated with secondary metabolism.</title>
        <authorList>
            <person name="Dong X."/>
            <person name="Chaisiri K."/>
            <person name="Xia D."/>
            <person name="Armstrong S.D."/>
            <person name="Fang Y."/>
            <person name="Donnelly M.J."/>
            <person name="Kadowaki T."/>
            <person name="McGarry J.W."/>
            <person name="Darby A.C."/>
            <person name="Makepeace B.L."/>
        </authorList>
    </citation>
    <scope>NUCLEOTIDE SEQUENCE [LARGE SCALE GENOMIC DNA]</scope>
    <source>
        <strain evidence="3">UoL-UT</strain>
    </source>
</reference>
<evidence type="ECO:0000313" key="3">
    <source>
        <dbReference type="EMBL" id="RWS20725.1"/>
    </source>
</evidence>
<dbReference type="InterPro" id="IPR000626">
    <property type="entry name" value="Ubiquitin-like_dom"/>
</dbReference>
<dbReference type="PANTHER" id="PTHR10562">
    <property type="entry name" value="SMALL UBIQUITIN-RELATED MODIFIER"/>
    <property type="match status" value="1"/>
</dbReference>
<name>A0A443RZN1_9ACAR</name>
<dbReference type="STRING" id="299467.A0A443RZN1"/>
<gene>
    <name evidence="3" type="ORF">B4U80_02804</name>
</gene>
<evidence type="ECO:0000313" key="4">
    <source>
        <dbReference type="Proteomes" id="UP000288716"/>
    </source>
</evidence>
<evidence type="ECO:0000256" key="1">
    <source>
        <dbReference type="ARBA" id="ARBA00009185"/>
    </source>
</evidence>
<keyword evidence="4" id="KW-1185">Reference proteome</keyword>
<proteinExistence type="inferred from homology"/>
<feature type="domain" description="Ubiquitin-like" evidence="2">
    <location>
        <begin position="1"/>
        <end position="38"/>
    </location>
</feature>
<dbReference type="EMBL" id="NCKV01015814">
    <property type="protein sequence ID" value="RWS20725.1"/>
    <property type="molecule type" value="Genomic_DNA"/>
</dbReference>
<dbReference type="OrthoDB" id="442921at2759"/>
<dbReference type="Proteomes" id="UP000288716">
    <property type="component" value="Unassembled WGS sequence"/>
</dbReference>